<feature type="compositionally biased region" description="Polar residues" evidence="2">
    <location>
        <begin position="292"/>
        <end position="309"/>
    </location>
</feature>
<dbReference type="STRING" id="576137.A0A1L7XU51"/>
<accession>A0A1L7XU51</accession>
<feature type="compositionally biased region" description="Basic residues" evidence="2">
    <location>
        <begin position="739"/>
        <end position="759"/>
    </location>
</feature>
<sequence length="759" mass="85047">MSFGYSIGDGIALVQLAYRVLQGARQACGEHDDLTREVSSLHKVLERLQRELANPESLLNRADDDRRSELDEHGRGCESVLKVMDAIVTKYNKLSEQDGKRTARRLWQKVRFGNGEMRDLAEIRIKLSTYTTAINMSLNLCSLGSQGRVEKELNDVGVRLGGGLEGIRLKVDWIAANMTARSGDGTVWTSYENDDREFWRQLRRELVKEGGVFDQLSEEEEEDEDEEDDDEEAESKVDCSLNDHSAQGLLRIDGAESEKTSSEDDDTDSGRRRADTEAESEIEQAGGDVDSGGTTEGSLDSGGNESSIAPTLDPMANISSSPNRGSRLMRNAASALVVLRAKCATVEEILDEDFVPNGHPNCFSNKDQPLLEEETDAQNVHLDPLDPCQVHPNSNDNSAPSRDPVSASEDKNKDFVWAITNFDVPRTSAIKGTDDLEREWKRRQIAVFHVFKALLETHIIFEDPQRHLWLFPVSKIMTWEALKKSFKRAFPKSRDLGLFVPDGKHELLIGLWERIVTGKKMINASPNTLPEVIKPGTLVMIYVKDPVRPYPLLDEHFDVFSSSSNPSILLWPTLRQSDLNQYLQLVLPESTQPPINTERIQNVLFSGKSRDIPENLVANNVPLYPSNEECACIYRDDRWCSPFARAGGDNHADLYYSRANRKNRARNESGSLHAAQYHSKWAKWSDDVGELESDPENSSRPLPQPAKGNGGHAIPNDLQDSHVNIPHIPLPPSGDRTTSARRRRHKDQGGKSKKRTVKP</sequence>
<keyword evidence="1" id="KW-0175">Coiled coil</keyword>
<evidence type="ECO:0008006" key="5">
    <source>
        <dbReference type="Google" id="ProtNLM"/>
    </source>
</evidence>
<organism evidence="3 4">
    <name type="scientific">Phialocephala subalpina</name>
    <dbReference type="NCBI Taxonomy" id="576137"/>
    <lineage>
        <taxon>Eukaryota</taxon>
        <taxon>Fungi</taxon>
        <taxon>Dikarya</taxon>
        <taxon>Ascomycota</taxon>
        <taxon>Pezizomycotina</taxon>
        <taxon>Leotiomycetes</taxon>
        <taxon>Helotiales</taxon>
        <taxon>Mollisiaceae</taxon>
        <taxon>Phialocephala</taxon>
        <taxon>Phialocephala fortinii species complex</taxon>
    </lineage>
</organism>
<dbReference type="EMBL" id="FJOG01000056">
    <property type="protein sequence ID" value="CZR68540.1"/>
    <property type="molecule type" value="Genomic_DNA"/>
</dbReference>
<evidence type="ECO:0000256" key="2">
    <source>
        <dbReference type="SAM" id="MobiDB-lite"/>
    </source>
</evidence>
<evidence type="ECO:0000313" key="4">
    <source>
        <dbReference type="Proteomes" id="UP000184330"/>
    </source>
</evidence>
<feature type="compositionally biased region" description="Basic and acidic residues" evidence="2">
    <location>
        <begin position="253"/>
        <end position="276"/>
    </location>
</feature>
<dbReference type="AlphaFoldDB" id="A0A1L7XU51"/>
<reference evidence="3 4" key="1">
    <citation type="submission" date="2016-03" db="EMBL/GenBank/DDBJ databases">
        <authorList>
            <person name="Ploux O."/>
        </authorList>
    </citation>
    <scope>NUCLEOTIDE SEQUENCE [LARGE SCALE GENOMIC DNA]</scope>
    <source>
        <strain evidence="3 4">UAMH 11012</strain>
    </source>
</reference>
<feature type="region of interest" description="Disordered" evidence="2">
    <location>
        <begin position="382"/>
        <end position="409"/>
    </location>
</feature>
<feature type="region of interest" description="Disordered" evidence="2">
    <location>
        <begin position="686"/>
        <end position="759"/>
    </location>
</feature>
<proteinExistence type="predicted"/>
<name>A0A1L7XU51_9HELO</name>
<feature type="region of interest" description="Disordered" evidence="2">
    <location>
        <begin position="210"/>
        <end position="324"/>
    </location>
</feature>
<keyword evidence="4" id="KW-1185">Reference proteome</keyword>
<evidence type="ECO:0000313" key="3">
    <source>
        <dbReference type="EMBL" id="CZR68540.1"/>
    </source>
</evidence>
<protein>
    <recommendedName>
        <fullName evidence="5">Fungal N-terminal domain-containing protein</fullName>
    </recommendedName>
</protein>
<feature type="coiled-coil region" evidence="1">
    <location>
        <begin position="31"/>
        <end position="65"/>
    </location>
</feature>
<evidence type="ECO:0000256" key="1">
    <source>
        <dbReference type="SAM" id="Coils"/>
    </source>
</evidence>
<dbReference type="OrthoDB" id="7464126at2759"/>
<feature type="compositionally biased region" description="Polar residues" evidence="2">
    <location>
        <begin position="391"/>
        <end position="400"/>
    </location>
</feature>
<dbReference type="Proteomes" id="UP000184330">
    <property type="component" value="Unassembled WGS sequence"/>
</dbReference>
<feature type="compositionally biased region" description="Acidic residues" evidence="2">
    <location>
        <begin position="216"/>
        <end position="233"/>
    </location>
</feature>
<gene>
    <name evidence="3" type="ORF">PAC_18439</name>
</gene>